<evidence type="ECO:0000256" key="6">
    <source>
        <dbReference type="PIRSR" id="PIRSR610300-50"/>
    </source>
</evidence>
<dbReference type="CDD" id="cd10548">
    <property type="entry name" value="cupin_CDO"/>
    <property type="match status" value="1"/>
</dbReference>
<gene>
    <name evidence="8" type="ORF">DY367_12060</name>
</gene>
<name>A0A424WDY4_ALCXX</name>
<sequence length="180" mass="19279">MSSIQLAGGGLQSLCASVQSAQLNAARALLRDLAASVASAGDMLQNLPAELRAGRAESYTRHIAYADPHGAFTMAYLIWRPGQFSPVHGHKTWCTYQVLQGELTETHYRWDQESAIAQACGTVTRRPGDIVTATQGLRQIHRLGNAGPDIAVSLHIYGVARDDLCTGVNHLVDSVNPSTG</sequence>
<evidence type="ECO:0000313" key="9">
    <source>
        <dbReference type="Proteomes" id="UP000285324"/>
    </source>
</evidence>
<dbReference type="GO" id="GO:0008198">
    <property type="term" value="F:ferrous iron binding"/>
    <property type="evidence" value="ECO:0007669"/>
    <property type="project" value="TreeGrafter"/>
</dbReference>
<evidence type="ECO:0000256" key="3">
    <source>
        <dbReference type="ARBA" id="ARBA00022964"/>
    </source>
</evidence>
<dbReference type="SUPFAM" id="SSF51182">
    <property type="entry name" value="RmlC-like cupins"/>
    <property type="match status" value="1"/>
</dbReference>
<keyword evidence="3 8" id="KW-0223">Dioxygenase</keyword>
<dbReference type="InterPro" id="IPR011051">
    <property type="entry name" value="RmlC_Cupin_sf"/>
</dbReference>
<comment type="caution">
    <text evidence="8">The sequence shown here is derived from an EMBL/GenBank/DDBJ whole genome shotgun (WGS) entry which is preliminary data.</text>
</comment>
<dbReference type="PANTHER" id="PTHR12918">
    <property type="entry name" value="CYSTEINE DIOXYGENASE"/>
    <property type="match status" value="1"/>
</dbReference>
<keyword evidence="5 7" id="KW-0408">Iron</keyword>
<dbReference type="Proteomes" id="UP000285324">
    <property type="component" value="Unassembled WGS sequence"/>
</dbReference>
<dbReference type="RefSeq" id="WP_118932604.1">
    <property type="nucleotide sequence ID" value="NZ_CP061008.1"/>
</dbReference>
<dbReference type="AlphaFoldDB" id="A0A424WDY4"/>
<organism evidence="8 9">
    <name type="scientific">Alcaligenes xylosoxydans xylosoxydans</name>
    <name type="common">Achromobacter xylosoxidans</name>
    <dbReference type="NCBI Taxonomy" id="85698"/>
    <lineage>
        <taxon>Bacteria</taxon>
        <taxon>Pseudomonadati</taxon>
        <taxon>Pseudomonadota</taxon>
        <taxon>Betaproteobacteria</taxon>
        <taxon>Burkholderiales</taxon>
        <taxon>Alcaligenaceae</taxon>
        <taxon>Achromobacter</taxon>
    </lineage>
</organism>
<dbReference type="PANTHER" id="PTHR12918:SF1">
    <property type="entry name" value="CYSTEINE DIOXYGENASE TYPE 1"/>
    <property type="match status" value="1"/>
</dbReference>
<proteinExistence type="inferred from homology"/>
<keyword evidence="4" id="KW-0560">Oxidoreductase</keyword>
<feature type="binding site" evidence="7">
    <location>
        <position position="88"/>
    </location>
    <ligand>
        <name>Fe cation</name>
        <dbReference type="ChEBI" id="CHEBI:24875"/>
        <note>catalytic</note>
    </ligand>
</feature>
<accession>A0A424WDY4</accession>
<evidence type="ECO:0000256" key="2">
    <source>
        <dbReference type="ARBA" id="ARBA00022723"/>
    </source>
</evidence>
<dbReference type="GO" id="GO:0017172">
    <property type="term" value="F:cysteine dioxygenase activity"/>
    <property type="evidence" value="ECO:0007669"/>
    <property type="project" value="TreeGrafter"/>
</dbReference>
<dbReference type="Gene3D" id="2.60.120.10">
    <property type="entry name" value="Jelly Rolls"/>
    <property type="match status" value="1"/>
</dbReference>
<keyword evidence="6" id="KW-0883">Thioether bond</keyword>
<evidence type="ECO:0000256" key="5">
    <source>
        <dbReference type="ARBA" id="ARBA00023004"/>
    </source>
</evidence>
<evidence type="ECO:0000256" key="4">
    <source>
        <dbReference type="ARBA" id="ARBA00023002"/>
    </source>
</evidence>
<reference evidence="8 9" key="1">
    <citation type="submission" date="2018-08" db="EMBL/GenBank/DDBJ databases">
        <title>Achromobacter xylosoxidans Genome sequencing and assembly.</title>
        <authorList>
            <person name="Wang R."/>
            <person name="Rensing C."/>
            <person name="Li Y."/>
        </authorList>
    </citation>
    <scope>NUCLEOTIDE SEQUENCE [LARGE SCALE GENOMIC DNA]</scope>
    <source>
        <strain evidence="8 9">GD003A</strain>
    </source>
</reference>
<dbReference type="GO" id="GO:0019448">
    <property type="term" value="P:L-cysteine catabolic process"/>
    <property type="evidence" value="ECO:0007669"/>
    <property type="project" value="TreeGrafter"/>
</dbReference>
<evidence type="ECO:0000313" key="8">
    <source>
        <dbReference type="EMBL" id="RPJ91476.1"/>
    </source>
</evidence>
<dbReference type="InterPro" id="IPR010300">
    <property type="entry name" value="CDO_1"/>
</dbReference>
<evidence type="ECO:0000256" key="1">
    <source>
        <dbReference type="ARBA" id="ARBA00006622"/>
    </source>
</evidence>
<feature type="binding site" evidence="7">
    <location>
        <position position="90"/>
    </location>
    <ligand>
        <name>Fe cation</name>
        <dbReference type="ChEBI" id="CHEBI:24875"/>
        <note>catalytic</note>
    </ligand>
</feature>
<dbReference type="OrthoDB" id="7059163at2"/>
<keyword evidence="2 7" id="KW-0479">Metal-binding</keyword>
<evidence type="ECO:0000256" key="7">
    <source>
        <dbReference type="PIRSR" id="PIRSR610300-51"/>
    </source>
</evidence>
<protein>
    <submittedName>
        <fullName evidence="8">Cysteine dioxygenase</fullName>
    </submittedName>
</protein>
<feature type="cross-link" description="3'-(S-cysteinyl)-tyrosine (Cys-Tyr)" evidence="6">
    <location>
        <begin position="94"/>
        <end position="157"/>
    </location>
</feature>
<dbReference type="EMBL" id="QVXO01000015">
    <property type="protein sequence ID" value="RPJ91476.1"/>
    <property type="molecule type" value="Genomic_DNA"/>
</dbReference>
<comment type="similarity">
    <text evidence="1">Belongs to the cysteine dioxygenase family.</text>
</comment>
<feature type="binding site" evidence="7">
    <location>
        <position position="141"/>
    </location>
    <ligand>
        <name>Fe cation</name>
        <dbReference type="ChEBI" id="CHEBI:24875"/>
        <note>catalytic</note>
    </ligand>
</feature>
<dbReference type="Pfam" id="PF05995">
    <property type="entry name" value="CDO_I"/>
    <property type="match status" value="1"/>
</dbReference>
<dbReference type="InterPro" id="IPR014710">
    <property type="entry name" value="RmlC-like_jellyroll"/>
</dbReference>